<reference evidence="1 2" key="1">
    <citation type="submission" date="2019-02" db="EMBL/GenBank/DDBJ databases">
        <title>The draft genome of Enterobacter spp. strains.</title>
        <authorList>
            <person name="Wang C."/>
            <person name="Feng Y."/>
            <person name="Zong Z."/>
        </authorList>
    </citation>
    <scope>NUCLEOTIDE SEQUENCE [LARGE SCALE GENOMIC DNA]</scope>
    <source>
        <strain evidence="1 2">WCHEQ120003</strain>
    </source>
</reference>
<dbReference type="RefSeq" id="WP_131636744.1">
    <property type="nucleotide sequence ID" value="NZ_JAXROK010000008.1"/>
</dbReference>
<proteinExistence type="predicted"/>
<dbReference type="AlphaFoldDB" id="A0AAE8QWX8"/>
<name>A0AAE8QWX8_9ENTR</name>
<dbReference type="Proteomes" id="UP000291623">
    <property type="component" value="Unassembled WGS sequence"/>
</dbReference>
<accession>A0AAE8QWX8</accession>
<sequence length="112" mass="13033">MKIISYTVLLMFESKPFNQMDNSLIVDFLSSRQYLEKSGSGVRFPQNTYIGIEKQMVLDWESEKDGAAKLKQRLYGILRRIKNLEPTPMVIFLMISPEEKTLTFVPRLKGKK</sequence>
<evidence type="ECO:0000313" key="1">
    <source>
        <dbReference type="EMBL" id="TCB87496.1"/>
    </source>
</evidence>
<gene>
    <name evidence="1" type="ORF">E0L16_08845</name>
</gene>
<protein>
    <submittedName>
        <fullName evidence="1">Uncharacterized protein</fullName>
    </submittedName>
</protein>
<dbReference type="EMBL" id="SJON01000005">
    <property type="protein sequence ID" value="TCB87496.1"/>
    <property type="molecule type" value="Genomic_DNA"/>
</dbReference>
<organism evidence="1 2">
    <name type="scientific">Enterobacter quasihormaechei</name>
    <dbReference type="NCBI Taxonomy" id="2529382"/>
    <lineage>
        <taxon>Bacteria</taxon>
        <taxon>Pseudomonadati</taxon>
        <taxon>Pseudomonadota</taxon>
        <taxon>Gammaproteobacteria</taxon>
        <taxon>Enterobacterales</taxon>
        <taxon>Enterobacteriaceae</taxon>
        <taxon>Enterobacter</taxon>
    </lineage>
</organism>
<comment type="caution">
    <text evidence="1">The sequence shown here is derived from an EMBL/GenBank/DDBJ whole genome shotgun (WGS) entry which is preliminary data.</text>
</comment>
<evidence type="ECO:0000313" key="2">
    <source>
        <dbReference type="Proteomes" id="UP000291623"/>
    </source>
</evidence>
<dbReference type="GeneID" id="92384890"/>